<evidence type="ECO:0000313" key="3">
    <source>
        <dbReference type="Proteomes" id="UP000332933"/>
    </source>
</evidence>
<reference evidence="2 3" key="1">
    <citation type="submission" date="2019-03" db="EMBL/GenBank/DDBJ databases">
        <authorList>
            <person name="Gaulin E."/>
            <person name="Dumas B."/>
        </authorList>
    </citation>
    <scope>NUCLEOTIDE SEQUENCE [LARGE SCALE GENOMIC DNA]</scope>
    <source>
        <strain evidence="2">CBS 568.67</strain>
    </source>
</reference>
<keyword evidence="3" id="KW-1185">Reference proteome</keyword>
<dbReference type="EMBL" id="CAADRA010006432">
    <property type="protein sequence ID" value="VFT95519.1"/>
    <property type="molecule type" value="Genomic_DNA"/>
</dbReference>
<sequence length="187" mass="20654">MFARRVLRVAQKQLQRKFSTQGPPPHAGGDDNSSFFQLLAMGSLIGVSYYIYSDPDVLPESIRQFFPIQKPEGKSMTLEEYEVWRANQSAPSAAPAITGEKPKKAAVVEAAPTPEIDPTEVVAPHSATTETKETLQQALDLARANENIFLAELKATKGPQSDEDKETLQAFRVEKARLKKQLKALTD</sequence>
<reference evidence="1" key="2">
    <citation type="submission" date="2019-06" db="EMBL/GenBank/DDBJ databases">
        <title>Genomics analysis of Aphanomyces spp. identifies a new class of oomycete effector associated with host adaptation.</title>
        <authorList>
            <person name="Gaulin E."/>
        </authorList>
    </citation>
    <scope>NUCLEOTIDE SEQUENCE</scope>
    <source>
        <strain evidence="1">CBS 578.67</strain>
    </source>
</reference>
<dbReference type="EMBL" id="VJMH01006411">
    <property type="protein sequence ID" value="KAF0689797.1"/>
    <property type="molecule type" value="Genomic_DNA"/>
</dbReference>
<organism evidence="2 3">
    <name type="scientific">Aphanomyces stellatus</name>
    <dbReference type="NCBI Taxonomy" id="120398"/>
    <lineage>
        <taxon>Eukaryota</taxon>
        <taxon>Sar</taxon>
        <taxon>Stramenopiles</taxon>
        <taxon>Oomycota</taxon>
        <taxon>Saprolegniomycetes</taxon>
        <taxon>Saprolegniales</taxon>
        <taxon>Verrucalvaceae</taxon>
        <taxon>Aphanomyces</taxon>
    </lineage>
</organism>
<evidence type="ECO:0000313" key="2">
    <source>
        <dbReference type="EMBL" id="VFT95519.1"/>
    </source>
</evidence>
<proteinExistence type="predicted"/>
<name>A0A485LF88_9STRA</name>
<dbReference type="OrthoDB" id="70660at2759"/>
<protein>
    <submittedName>
        <fullName evidence="2">Aste57867_18785 protein</fullName>
    </submittedName>
</protein>
<dbReference type="AlphaFoldDB" id="A0A485LF88"/>
<dbReference type="Proteomes" id="UP000332933">
    <property type="component" value="Unassembled WGS sequence"/>
</dbReference>
<evidence type="ECO:0000313" key="1">
    <source>
        <dbReference type="EMBL" id="KAF0689797.1"/>
    </source>
</evidence>
<accession>A0A485LF88</accession>
<gene>
    <name evidence="2" type="primary">Aste57867_18785</name>
    <name evidence="1" type="ORF">As57867_018721</name>
    <name evidence="2" type="ORF">ASTE57867_18785</name>
</gene>